<dbReference type="EMBL" id="MKIO01000048">
    <property type="protein sequence ID" value="OLP52465.1"/>
    <property type="molecule type" value="Genomic_DNA"/>
</dbReference>
<gene>
    <name evidence="1" type="ORF">BJF92_02490</name>
</gene>
<dbReference type="RefSeq" id="WP_075637288.1">
    <property type="nucleotide sequence ID" value="NZ_MKIO01000048.1"/>
</dbReference>
<dbReference type="Proteomes" id="UP000186143">
    <property type="component" value="Unassembled WGS sequence"/>
</dbReference>
<sequence length="74" mass="7769">MTLRCRSLFLASVLSTVLWSVMIIAGAQAYQELKRDRSSIAIDSSGARAGAFIVRQVGNPLSAGSDGTPEIGSI</sequence>
<evidence type="ECO:0000313" key="2">
    <source>
        <dbReference type="Proteomes" id="UP000186143"/>
    </source>
</evidence>
<comment type="caution">
    <text evidence="1">The sequence shown here is derived from an EMBL/GenBank/DDBJ whole genome shotgun (WGS) entry which is preliminary data.</text>
</comment>
<dbReference type="AlphaFoldDB" id="A0A1Q9AC32"/>
<reference evidence="1 2" key="1">
    <citation type="submission" date="2016-09" db="EMBL/GenBank/DDBJ databases">
        <title>Rhizobium sp. nov., a novel species isolated from the rice rhizosphere.</title>
        <authorList>
            <person name="Zhao J."/>
            <person name="Zhang X."/>
        </authorList>
    </citation>
    <scope>NUCLEOTIDE SEQUENCE [LARGE SCALE GENOMIC DNA]</scope>
    <source>
        <strain evidence="1 2">MH17</strain>
    </source>
</reference>
<evidence type="ECO:0000313" key="1">
    <source>
        <dbReference type="EMBL" id="OLP52465.1"/>
    </source>
</evidence>
<proteinExistence type="predicted"/>
<protein>
    <submittedName>
        <fullName evidence="1">Uncharacterized protein</fullName>
    </submittedName>
</protein>
<name>A0A1Q9AC32_9HYPH</name>
<accession>A0A1Q9AC32</accession>
<organism evidence="1 2">
    <name type="scientific">Xaviernesmea rhizosphaerae</name>
    <dbReference type="NCBI Taxonomy" id="1672749"/>
    <lineage>
        <taxon>Bacteria</taxon>
        <taxon>Pseudomonadati</taxon>
        <taxon>Pseudomonadota</taxon>
        <taxon>Alphaproteobacteria</taxon>
        <taxon>Hyphomicrobiales</taxon>
        <taxon>Rhizobiaceae</taxon>
        <taxon>Rhizobium/Agrobacterium group</taxon>
        <taxon>Xaviernesmea</taxon>
    </lineage>
</organism>